<evidence type="ECO:0000256" key="1">
    <source>
        <dbReference type="ARBA" id="ARBA00004123"/>
    </source>
</evidence>
<dbReference type="PANTHER" id="PTHR12040:SF0">
    <property type="entry name" value="HISTONE CHAPERONE ASF1"/>
    <property type="match status" value="1"/>
</dbReference>
<dbReference type="PANTHER" id="PTHR12040">
    <property type="entry name" value="ANTI-SILENCING PROTEIN 1"/>
    <property type="match status" value="1"/>
</dbReference>
<evidence type="ECO:0000256" key="3">
    <source>
        <dbReference type="ARBA" id="ARBA00023015"/>
    </source>
</evidence>
<keyword evidence="9" id="KW-1185">Reference proteome</keyword>
<dbReference type="InterPro" id="IPR036747">
    <property type="entry name" value="ASF1-like_sf"/>
</dbReference>
<comment type="caution">
    <text evidence="8">The sequence shown here is derived from an EMBL/GenBank/DDBJ whole genome shotgun (WGS) entry which is preliminary data.</text>
</comment>
<dbReference type="Proteomes" id="UP000193411">
    <property type="component" value="Unassembled WGS sequence"/>
</dbReference>
<dbReference type="EMBL" id="MCFL01000023">
    <property type="protein sequence ID" value="ORZ35268.1"/>
    <property type="molecule type" value="Genomic_DNA"/>
</dbReference>
<gene>
    <name evidence="8" type="ORF">BCR44DRAFT_109096</name>
</gene>
<evidence type="ECO:0000256" key="2">
    <source>
        <dbReference type="ARBA" id="ARBA00006051"/>
    </source>
</evidence>
<dbReference type="GO" id="GO:0006335">
    <property type="term" value="P:DNA replication-dependent chromatin assembly"/>
    <property type="evidence" value="ECO:0007669"/>
    <property type="project" value="TreeGrafter"/>
</dbReference>
<keyword evidence="5" id="KW-0143">Chaperone</keyword>
<evidence type="ECO:0000313" key="9">
    <source>
        <dbReference type="Proteomes" id="UP000193411"/>
    </source>
</evidence>
<feature type="non-terminal residue" evidence="8">
    <location>
        <position position="175"/>
    </location>
</feature>
<reference evidence="8 9" key="1">
    <citation type="submission" date="2016-07" db="EMBL/GenBank/DDBJ databases">
        <title>Pervasive Adenine N6-methylation of Active Genes in Fungi.</title>
        <authorList>
            <consortium name="DOE Joint Genome Institute"/>
            <person name="Mondo S.J."/>
            <person name="Dannebaum R.O."/>
            <person name="Kuo R.C."/>
            <person name="Labutti K."/>
            <person name="Haridas S."/>
            <person name="Kuo A."/>
            <person name="Salamov A."/>
            <person name="Ahrendt S.R."/>
            <person name="Lipzen A."/>
            <person name="Sullivan W."/>
            <person name="Andreopoulos W.B."/>
            <person name="Clum A."/>
            <person name="Lindquist E."/>
            <person name="Daum C."/>
            <person name="Ramamoorthy G.K."/>
            <person name="Gryganskyi A."/>
            <person name="Culley D."/>
            <person name="Magnuson J.K."/>
            <person name="James T.Y."/>
            <person name="O'Malley M.A."/>
            <person name="Stajich J.E."/>
            <person name="Spatafora J.W."/>
            <person name="Visel A."/>
            <person name="Grigoriev I.V."/>
        </authorList>
    </citation>
    <scope>NUCLEOTIDE SEQUENCE [LARGE SCALE GENOMIC DNA]</scope>
    <source>
        <strain evidence="8 9">PL171</strain>
    </source>
</reference>
<evidence type="ECO:0000256" key="4">
    <source>
        <dbReference type="ARBA" id="ARBA00023163"/>
    </source>
</evidence>
<dbReference type="SUPFAM" id="SSF101546">
    <property type="entry name" value="ASF1-like"/>
    <property type="match status" value="1"/>
</dbReference>
<dbReference type="InterPro" id="IPR006818">
    <property type="entry name" value="ASF1-like"/>
</dbReference>
<organism evidence="8 9">
    <name type="scientific">Catenaria anguillulae PL171</name>
    <dbReference type="NCBI Taxonomy" id="765915"/>
    <lineage>
        <taxon>Eukaryota</taxon>
        <taxon>Fungi</taxon>
        <taxon>Fungi incertae sedis</taxon>
        <taxon>Blastocladiomycota</taxon>
        <taxon>Blastocladiomycetes</taxon>
        <taxon>Blastocladiales</taxon>
        <taxon>Catenariaceae</taxon>
        <taxon>Catenaria</taxon>
    </lineage>
</organism>
<accession>A0A1Y2HKZ1</accession>
<protein>
    <recommendedName>
        <fullName evidence="7">Anti-silencing function protein 1</fullName>
    </recommendedName>
</protein>
<sequence>MSYVTITDVKIANPIGPFLAPFAFEITLECIAELKDDLEFKVIYVSSPSNKAKDQVLEQVSVGPIPLGINRFTLEAPAPNPALIPTSDLLGCTVVSLQVSYMDCEFVRIGYLVNIEHPELVAAAAAATAAGLEPPTTLPGGQQPKADDLVRNILADKPRVTRFHLNWENPKDKYY</sequence>
<dbReference type="GO" id="GO:0042393">
    <property type="term" value="F:histone binding"/>
    <property type="evidence" value="ECO:0007669"/>
    <property type="project" value="TreeGrafter"/>
</dbReference>
<name>A0A1Y2HKZ1_9FUNG</name>
<evidence type="ECO:0000256" key="5">
    <source>
        <dbReference type="ARBA" id="ARBA00023186"/>
    </source>
</evidence>
<keyword evidence="6" id="KW-0539">Nucleus</keyword>
<dbReference type="STRING" id="765915.A0A1Y2HKZ1"/>
<dbReference type="Gene3D" id="2.60.40.1490">
    <property type="entry name" value="Histone chaperone ASF1-like"/>
    <property type="match status" value="1"/>
</dbReference>
<keyword evidence="4" id="KW-0804">Transcription</keyword>
<dbReference type="GO" id="GO:0000785">
    <property type="term" value="C:chromatin"/>
    <property type="evidence" value="ECO:0007669"/>
    <property type="project" value="TreeGrafter"/>
</dbReference>
<evidence type="ECO:0000313" key="8">
    <source>
        <dbReference type="EMBL" id="ORZ35268.1"/>
    </source>
</evidence>
<evidence type="ECO:0000256" key="7">
    <source>
        <dbReference type="ARBA" id="ARBA00032776"/>
    </source>
</evidence>
<dbReference type="GO" id="GO:0005634">
    <property type="term" value="C:nucleus"/>
    <property type="evidence" value="ECO:0007669"/>
    <property type="project" value="UniProtKB-SubCell"/>
</dbReference>
<comment type="subcellular location">
    <subcellularLocation>
        <location evidence="1">Nucleus</location>
    </subcellularLocation>
</comment>
<evidence type="ECO:0000256" key="6">
    <source>
        <dbReference type="ARBA" id="ARBA00023242"/>
    </source>
</evidence>
<proteinExistence type="inferred from homology"/>
<dbReference type="AlphaFoldDB" id="A0A1Y2HKZ1"/>
<dbReference type="Pfam" id="PF04729">
    <property type="entry name" value="ASF1_hist_chap"/>
    <property type="match status" value="1"/>
</dbReference>
<keyword evidence="3" id="KW-0805">Transcription regulation</keyword>
<comment type="similarity">
    <text evidence="2">Belongs to the ASF1 family.</text>
</comment>
<dbReference type="OrthoDB" id="29755at2759"/>